<dbReference type="Proteomes" id="UP001431775">
    <property type="component" value="Unassembled WGS sequence"/>
</dbReference>
<dbReference type="RefSeq" id="WP_281462715.1">
    <property type="nucleotide sequence ID" value="NZ_JASBAN010000001.1"/>
</dbReference>
<gene>
    <name evidence="1" type="ORF">QJV33_07340</name>
</gene>
<dbReference type="Gene3D" id="3.40.50.1110">
    <property type="entry name" value="SGNH hydrolase"/>
    <property type="match status" value="1"/>
</dbReference>
<reference evidence="1" key="1">
    <citation type="submission" date="2023-05" db="EMBL/GenBank/DDBJ databases">
        <title>Whole genome sequence of Commensalibacter sp.</title>
        <authorList>
            <person name="Charoenyingcharoen P."/>
            <person name="Yukphan P."/>
        </authorList>
    </citation>
    <scope>NUCLEOTIDE SEQUENCE</scope>
    <source>
        <strain evidence="1">TBRC 10068</strain>
    </source>
</reference>
<sequence>MFVYADHENIHFSKGTWLLQEQQATCYASGANVVFTTDALTKGNKTITLHLNLPNVEAGYEPVIAYNINGVYWGYARALSEVVITLPSGVPNCTETPFMSNLPFHYIEIWVRTTSNQKPRWTNNQVKNNNVMILQSIEVDDASIFYETRLNNLTMLAVGSSSSEGFGTVGKEFDDITSNDATCSFGALLGESLGITVSTVGYGGTGLAKMGDGWAPDALTYYKYMDEGIVRDWTGIDIAVFNVGANDNVNSADFINLNYELVDELSGSYPNLTIIMTSPFYGTRLSEYAVMRNKYAANNHIHFIDANYQNILSNHHPTISNYKRYIMPDLRDKVRPLIFSEVSVSIKTVSNNSNYYTFQSISHS</sequence>
<dbReference type="EC" id="3.1.-.-" evidence="1"/>
<evidence type="ECO:0000313" key="1">
    <source>
        <dbReference type="EMBL" id="MDI2113095.1"/>
    </source>
</evidence>
<protein>
    <submittedName>
        <fullName evidence="1">SGNH/GDSL hydrolase family protein</fullName>
        <ecNumber evidence="1">3.1.-.-</ecNumber>
    </submittedName>
</protein>
<accession>A0ABT6Q868</accession>
<organism evidence="1 2">
    <name type="scientific">Commensalibacter nepenthis</name>
    <dbReference type="NCBI Taxonomy" id="3043872"/>
    <lineage>
        <taxon>Bacteria</taxon>
        <taxon>Pseudomonadati</taxon>
        <taxon>Pseudomonadota</taxon>
        <taxon>Alphaproteobacteria</taxon>
        <taxon>Acetobacterales</taxon>
        <taxon>Acetobacteraceae</taxon>
    </lineage>
</organism>
<name>A0ABT6Q868_9PROT</name>
<dbReference type="Pfam" id="PF16219">
    <property type="entry name" value="DUF4879"/>
    <property type="match status" value="1"/>
</dbReference>
<dbReference type="InterPro" id="IPR036514">
    <property type="entry name" value="SGNH_hydro_sf"/>
</dbReference>
<dbReference type="GO" id="GO:0016787">
    <property type="term" value="F:hydrolase activity"/>
    <property type="evidence" value="ECO:0007669"/>
    <property type="project" value="UniProtKB-KW"/>
</dbReference>
<dbReference type="InterPro" id="IPR032624">
    <property type="entry name" value="DUF4879"/>
</dbReference>
<keyword evidence="1" id="KW-0378">Hydrolase</keyword>
<evidence type="ECO:0000313" key="2">
    <source>
        <dbReference type="Proteomes" id="UP001431775"/>
    </source>
</evidence>
<dbReference type="SUPFAM" id="SSF52266">
    <property type="entry name" value="SGNH hydrolase"/>
    <property type="match status" value="1"/>
</dbReference>
<keyword evidence="2" id="KW-1185">Reference proteome</keyword>
<dbReference type="EMBL" id="JASBAN010000001">
    <property type="protein sequence ID" value="MDI2113095.1"/>
    <property type="molecule type" value="Genomic_DNA"/>
</dbReference>
<comment type="caution">
    <text evidence="1">The sequence shown here is derived from an EMBL/GenBank/DDBJ whole genome shotgun (WGS) entry which is preliminary data.</text>
</comment>
<proteinExistence type="predicted"/>